<sequence length="330" mass="37917">MAVFDLHSDILTDIAIRREAGERNVFDRIHYPNLKHNNVQAIICVVWVEPKYKHNRWDRFKEIVAYAMDDIAESKHIHLCKSSNDRKSSSNIINVFLGIEGMSFISEAVNPLTEQNTKTYFDTLHDMGFRTGILAWNEVNDFASGANNGNTKAKVGLTKAGQAIVSEMMNRNWLIDVSHLDEQTFWDLYELDAYPIFASHSNAFTLCPNERNLTDKQLKAIAERNGIIGMNAYAEFIAKDDANLDRYIEHIEYVTHLVGMEHVALGFDFMDYLSEHDMGTNFTEVTKDFNSVNDIPRLLERLKMKGWTDKEISLITYENASRFIKNMDKG</sequence>
<gene>
    <name evidence="1" type="ORF">DFR56_114145</name>
</gene>
<dbReference type="PANTHER" id="PTHR10443:SF12">
    <property type="entry name" value="DIPEPTIDASE"/>
    <property type="match status" value="1"/>
</dbReference>
<organism evidence="1 2">
    <name type="scientific">Pseudogracilibacillus auburnensis</name>
    <dbReference type="NCBI Taxonomy" id="1494959"/>
    <lineage>
        <taxon>Bacteria</taxon>
        <taxon>Bacillati</taxon>
        <taxon>Bacillota</taxon>
        <taxon>Bacilli</taxon>
        <taxon>Bacillales</taxon>
        <taxon>Bacillaceae</taxon>
        <taxon>Pseudogracilibacillus</taxon>
    </lineage>
</organism>
<accession>A0A2V3VQL6</accession>
<dbReference type="GO" id="GO:0006508">
    <property type="term" value="P:proteolysis"/>
    <property type="evidence" value="ECO:0007669"/>
    <property type="project" value="InterPro"/>
</dbReference>
<proteinExistence type="predicted"/>
<dbReference type="InterPro" id="IPR008257">
    <property type="entry name" value="Pept_M19"/>
</dbReference>
<dbReference type="AlphaFoldDB" id="A0A2V3VQL6"/>
<dbReference type="Proteomes" id="UP000247978">
    <property type="component" value="Unassembled WGS sequence"/>
</dbReference>
<dbReference type="GO" id="GO:0070573">
    <property type="term" value="F:metallodipeptidase activity"/>
    <property type="evidence" value="ECO:0007669"/>
    <property type="project" value="InterPro"/>
</dbReference>
<dbReference type="InterPro" id="IPR032466">
    <property type="entry name" value="Metal_Hydrolase"/>
</dbReference>
<dbReference type="PROSITE" id="PS51365">
    <property type="entry name" value="RENAL_DIPEPTIDASE_2"/>
    <property type="match status" value="1"/>
</dbReference>
<evidence type="ECO:0000313" key="1">
    <source>
        <dbReference type="EMBL" id="PXW83860.1"/>
    </source>
</evidence>
<reference evidence="1 2" key="1">
    <citation type="submission" date="2018-05" db="EMBL/GenBank/DDBJ databases">
        <title>Genomic Encyclopedia of Type Strains, Phase IV (KMG-IV): sequencing the most valuable type-strain genomes for metagenomic binning, comparative biology and taxonomic classification.</title>
        <authorList>
            <person name="Goeker M."/>
        </authorList>
    </citation>
    <scope>NUCLEOTIDE SEQUENCE [LARGE SCALE GENOMIC DNA]</scope>
    <source>
        <strain evidence="1 2">DSM 28556</strain>
    </source>
</reference>
<protein>
    <submittedName>
        <fullName evidence="1">Membrane dipeptidase</fullName>
    </submittedName>
</protein>
<comment type="caution">
    <text evidence="1">The sequence shown here is derived from an EMBL/GenBank/DDBJ whole genome shotgun (WGS) entry which is preliminary data.</text>
</comment>
<dbReference type="Pfam" id="PF01244">
    <property type="entry name" value="Peptidase_M19"/>
    <property type="match status" value="1"/>
</dbReference>
<dbReference type="SUPFAM" id="SSF51556">
    <property type="entry name" value="Metallo-dependent hydrolases"/>
    <property type="match status" value="1"/>
</dbReference>
<dbReference type="Gene3D" id="3.20.20.140">
    <property type="entry name" value="Metal-dependent hydrolases"/>
    <property type="match status" value="1"/>
</dbReference>
<keyword evidence="2" id="KW-1185">Reference proteome</keyword>
<dbReference type="EMBL" id="QJJQ01000014">
    <property type="protein sequence ID" value="PXW83860.1"/>
    <property type="molecule type" value="Genomic_DNA"/>
</dbReference>
<dbReference type="PANTHER" id="PTHR10443">
    <property type="entry name" value="MICROSOMAL DIPEPTIDASE"/>
    <property type="match status" value="1"/>
</dbReference>
<dbReference type="OrthoDB" id="9804920at2"/>
<evidence type="ECO:0000313" key="2">
    <source>
        <dbReference type="Proteomes" id="UP000247978"/>
    </source>
</evidence>
<name>A0A2V3VQL6_9BACI</name>
<dbReference type="RefSeq" id="WP_110396717.1">
    <property type="nucleotide sequence ID" value="NZ_JBHUHB010000001.1"/>
</dbReference>